<dbReference type="eggNOG" id="ENOG502TF2W">
    <property type="taxonomic scope" value="Eukaryota"/>
</dbReference>
<evidence type="ECO:0000259" key="1">
    <source>
        <dbReference type="Pfam" id="PF13649"/>
    </source>
</evidence>
<reference evidence="2 3" key="1">
    <citation type="submission" date="2011-02" db="EMBL/GenBank/DDBJ databases">
        <title>The Genome Sequence of Sphaeroforma arctica JP610.</title>
        <authorList>
            <consortium name="The Broad Institute Genome Sequencing Platform"/>
            <person name="Russ C."/>
            <person name="Cuomo C."/>
            <person name="Young S.K."/>
            <person name="Zeng Q."/>
            <person name="Gargeya S."/>
            <person name="Alvarado L."/>
            <person name="Berlin A."/>
            <person name="Chapman S.B."/>
            <person name="Chen Z."/>
            <person name="Freedman E."/>
            <person name="Gellesch M."/>
            <person name="Goldberg J."/>
            <person name="Griggs A."/>
            <person name="Gujja S."/>
            <person name="Heilman E."/>
            <person name="Heiman D."/>
            <person name="Howarth C."/>
            <person name="Mehta T."/>
            <person name="Neiman D."/>
            <person name="Pearson M."/>
            <person name="Roberts A."/>
            <person name="Saif S."/>
            <person name="Shea T."/>
            <person name="Shenoy N."/>
            <person name="Sisk P."/>
            <person name="Stolte C."/>
            <person name="Sykes S."/>
            <person name="White J."/>
            <person name="Yandava C."/>
            <person name="Burger G."/>
            <person name="Gray M.W."/>
            <person name="Holland P.W.H."/>
            <person name="King N."/>
            <person name="Lang F.B.F."/>
            <person name="Roger A.J."/>
            <person name="Ruiz-Trillo I."/>
            <person name="Haas B."/>
            <person name="Nusbaum C."/>
            <person name="Birren B."/>
        </authorList>
    </citation>
    <scope>NUCLEOTIDE SEQUENCE [LARGE SCALE GENOMIC DNA]</scope>
    <source>
        <strain evidence="2 3">JP610</strain>
    </source>
</reference>
<feature type="non-terminal residue" evidence="2">
    <location>
        <position position="101"/>
    </location>
</feature>
<gene>
    <name evidence="2" type="ORF">SARC_05764</name>
</gene>
<organism evidence="2 3">
    <name type="scientific">Sphaeroforma arctica JP610</name>
    <dbReference type="NCBI Taxonomy" id="667725"/>
    <lineage>
        <taxon>Eukaryota</taxon>
        <taxon>Ichthyosporea</taxon>
        <taxon>Ichthyophonida</taxon>
        <taxon>Sphaeroforma</taxon>
    </lineage>
</organism>
<dbReference type="Gene3D" id="3.40.50.150">
    <property type="entry name" value="Vaccinia Virus protein VP39"/>
    <property type="match status" value="1"/>
</dbReference>
<keyword evidence="3" id="KW-1185">Reference proteome</keyword>
<sequence length="101" mass="11116">MTRKRTDRNSTLKDRNACPVIVAESISDYRSCIASHVRPEDYVIEIGCASGVTTSRLANHCKLAVGIDKSKAQLKAARERASDVRFEDIAADDIPALLKLQ</sequence>
<dbReference type="Pfam" id="PF13649">
    <property type="entry name" value="Methyltransf_25"/>
    <property type="match status" value="1"/>
</dbReference>
<name>A0A0L0FYM6_9EUKA</name>
<evidence type="ECO:0000313" key="3">
    <source>
        <dbReference type="Proteomes" id="UP000054560"/>
    </source>
</evidence>
<dbReference type="SUPFAM" id="SSF53335">
    <property type="entry name" value="S-adenosyl-L-methionine-dependent methyltransferases"/>
    <property type="match status" value="1"/>
</dbReference>
<protein>
    <recommendedName>
        <fullName evidence="1">Methyltransferase domain-containing protein</fullName>
    </recommendedName>
</protein>
<dbReference type="GeneID" id="25906268"/>
<dbReference type="AlphaFoldDB" id="A0A0L0FYM6"/>
<dbReference type="RefSeq" id="XP_014155837.1">
    <property type="nucleotide sequence ID" value="XM_014300362.1"/>
</dbReference>
<feature type="domain" description="Methyltransferase" evidence="1">
    <location>
        <begin position="43"/>
        <end position="95"/>
    </location>
</feature>
<dbReference type="EMBL" id="KQ241978">
    <property type="protein sequence ID" value="KNC81935.1"/>
    <property type="molecule type" value="Genomic_DNA"/>
</dbReference>
<accession>A0A0L0FYM6</accession>
<evidence type="ECO:0000313" key="2">
    <source>
        <dbReference type="EMBL" id="KNC81935.1"/>
    </source>
</evidence>
<dbReference type="Proteomes" id="UP000054560">
    <property type="component" value="Unassembled WGS sequence"/>
</dbReference>
<dbReference type="InterPro" id="IPR029063">
    <property type="entry name" value="SAM-dependent_MTases_sf"/>
</dbReference>
<proteinExistence type="predicted"/>
<dbReference type="CDD" id="cd02440">
    <property type="entry name" value="AdoMet_MTases"/>
    <property type="match status" value="1"/>
</dbReference>
<dbReference type="InterPro" id="IPR041698">
    <property type="entry name" value="Methyltransf_25"/>
</dbReference>
<dbReference type="OrthoDB" id="542683at2759"/>